<evidence type="ECO:0000313" key="2">
    <source>
        <dbReference type="EMBL" id="GEU66720.1"/>
    </source>
</evidence>
<proteinExistence type="predicted"/>
<reference evidence="2" key="1">
    <citation type="journal article" date="2019" name="Sci. Rep.">
        <title>Draft genome of Tanacetum cinerariifolium, the natural source of mosquito coil.</title>
        <authorList>
            <person name="Yamashiro T."/>
            <person name="Shiraishi A."/>
            <person name="Satake H."/>
            <person name="Nakayama K."/>
        </authorList>
    </citation>
    <scope>NUCLEOTIDE SEQUENCE</scope>
</reference>
<accession>A0A6L2LZG5</accession>
<name>A0A6L2LZG5_TANCI</name>
<sequence length="132" mass="14675">MFKIFHQQHYVIEINIKIKFKGVKDTPQFGRGFSKKSKGSGSDYPRNNVEKASVAKNKDKADVVKDKPTNVVRDKAHVVKAAVAKGKDKANVVNVPVAKDKENAHVVKAPVAKDKDKDKALVAMDKDKDFFI</sequence>
<dbReference type="AlphaFoldDB" id="A0A6L2LZG5"/>
<gene>
    <name evidence="2" type="ORF">Tci_038698</name>
</gene>
<dbReference type="EMBL" id="BKCJ010005433">
    <property type="protein sequence ID" value="GEU66720.1"/>
    <property type="molecule type" value="Genomic_DNA"/>
</dbReference>
<comment type="caution">
    <text evidence="2">The sequence shown here is derived from an EMBL/GenBank/DDBJ whole genome shotgun (WGS) entry which is preliminary data.</text>
</comment>
<organism evidence="2">
    <name type="scientific">Tanacetum cinerariifolium</name>
    <name type="common">Dalmatian daisy</name>
    <name type="synonym">Chrysanthemum cinerariifolium</name>
    <dbReference type="NCBI Taxonomy" id="118510"/>
    <lineage>
        <taxon>Eukaryota</taxon>
        <taxon>Viridiplantae</taxon>
        <taxon>Streptophyta</taxon>
        <taxon>Embryophyta</taxon>
        <taxon>Tracheophyta</taxon>
        <taxon>Spermatophyta</taxon>
        <taxon>Magnoliopsida</taxon>
        <taxon>eudicotyledons</taxon>
        <taxon>Gunneridae</taxon>
        <taxon>Pentapetalae</taxon>
        <taxon>asterids</taxon>
        <taxon>campanulids</taxon>
        <taxon>Asterales</taxon>
        <taxon>Asteraceae</taxon>
        <taxon>Asteroideae</taxon>
        <taxon>Anthemideae</taxon>
        <taxon>Anthemidinae</taxon>
        <taxon>Tanacetum</taxon>
    </lineage>
</organism>
<protein>
    <submittedName>
        <fullName evidence="2">Uncharacterized protein</fullName>
    </submittedName>
</protein>
<feature type="region of interest" description="Disordered" evidence="1">
    <location>
        <begin position="26"/>
        <end position="60"/>
    </location>
</feature>
<evidence type="ECO:0000256" key="1">
    <source>
        <dbReference type="SAM" id="MobiDB-lite"/>
    </source>
</evidence>